<gene>
    <name evidence="2" type="primary">RNF212B</name>
</gene>
<dbReference type="AlphaFoldDB" id="A0AAY4B1B5"/>
<keyword evidence="1" id="KW-0469">Meiosis</keyword>
<dbReference type="PANTHER" id="PTHR22663">
    <property type="entry name" value="RING FINGER PROTEIN NARYA-RELATED"/>
    <property type="match status" value="1"/>
</dbReference>
<protein>
    <submittedName>
        <fullName evidence="2">Uncharacterized protein</fullName>
    </submittedName>
</protein>
<evidence type="ECO:0000313" key="2">
    <source>
        <dbReference type="Ensembl" id="ENSDCDP00010014798.1"/>
    </source>
</evidence>
<reference evidence="2 3" key="1">
    <citation type="submission" date="2020-06" db="EMBL/GenBank/DDBJ databases">
        <authorList>
            <consortium name="Wellcome Sanger Institute Data Sharing"/>
        </authorList>
    </citation>
    <scope>NUCLEOTIDE SEQUENCE [LARGE SCALE GENOMIC DNA]</scope>
</reference>
<dbReference type="GO" id="GO:0016925">
    <property type="term" value="P:protein sumoylation"/>
    <property type="evidence" value="ECO:0007669"/>
    <property type="project" value="TreeGrafter"/>
</dbReference>
<keyword evidence="3" id="KW-1185">Reference proteome</keyword>
<dbReference type="GO" id="GO:0019789">
    <property type="term" value="F:SUMO transferase activity"/>
    <property type="evidence" value="ECO:0007669"/>
    <property type="project" value="InterPro"/>
</dbReference>
<reference evidence="2" key="2">
    <citation type="submission" date="2025-08" db="UniProtKB">
        <authorList>
            <consortium name="Ensembl"/>
        </authorList>
    </citation>
    <scope>IDENTIFICATION</scope>
</reference>
<dbReference type="InterPro" id="IPR042123">
    <property type="entry name" value="Zip3/RNF212-like"/>
</dbReference>
<dbReference type="GeneTree" id="ENSGT00740000115581"/>
<dbReference type="Ensembl" id="ENSDCDT00010015582.1">
    <property type="protein sequence ID" value="ENSDCDP00010014798.1"/>
    <property type="gene ID" value="ENSDCDG00010006740.1"/>
</dbReference>
<evidence type="ECO:0000313" key="3">
    <source>
        <dbReference type="Proteomes" id="UP000694580"/>
    </source>
</evidence>
<proteinExistence type="predicted"/>
<dbReference type="GO" id="GO:0007129">
    <property type="term" value="P:homologous chromosome pairing at meiosis"/>
    <property type="evidence" value="ECO:0007669"/>
    <property type="project" value="TreeGrafter"/>
</dbReference>
<evidence type="ECO:0000256" key="1">
    <source>
        <dbReference type="ARBA" id="ARBA00023254"/>
    </source>
</evidence>
<accession>A0AAY4B1B5</accession>
<dbReference type="PANTHER" id="PTHR22663:SF29">
    <property type="entry name" value="RING FINGER PROTEIN 212B"/>
    <property type="match status" value="1"/>
</dbReference>
<dbReference type="GO" id="GO:0007131">
    <property type="term" value="P:reciprocal meiotic recombination"/>
    <property type="evidence" value="ECO:0007669"/>
    <property type="project" value="InterPro"/>
</dbReference>
<dbReference type="Proteomes" id="UP000694580">
    <property type="component" value="Chromosome 4"/>
</dbReference>
<reference evidence="2" key="3">
    <citation type="submission" date="2025-09" db="UniProtKB">
        <authorList>
            <consortium name="Ensembl"/>
        </authorList>
    </citation>
    <scope>IDENTIFICATION</scope>
</reference>
<name>A0AAY4B1B5_9TELE</name>
<sequence>MDWFHCNRCFRRSGRSFLVSSCGHICCDGCLTPKRCCVCGASCDHLAISDQMKPREQVFFQDPVKLIQSRMEHIAQVPIGLFQRKQKERVLAYFKHQSTGLEKKLKETTDQLRSSFSREISKLKRENAELKKPLSQWRVNINMRRPYQGITSSFSNPKRVSLPVAITSPGWHFFPFGLIRIIVLF</sequence>
<organism evidence="2 3">
    <name type="scientific">Denticeps clupeoides</name>
    <name type="common">denticle herring</name>
    <dbReference type="NCBI Taxonomy" id="299321"/>
    <lineage>
        <taxon>Eukaryota</taxon>
        <taxon>Metazoa</taxon>
        <taxon>Chordata</taxon>
        <taxon>Craniata</taxon>
        <taxon>Vertebrata</taxon>
        <taxon>Euteleostomi</taxon>
        <taxon>Actinopterygii</taxon>
        <taxon>Neopterygii</taxon>
        <taxon>Teleostei</taxon>
        <taxon>Clupei</taxon>
        <taxon>Clupeiformes</taxon>
        <taxon>Denticipitoidei</taxon>
        <taxon>Denticipitidae</taxon>
        <taxon>Denticeps</taxon>
    </lineage>
</organism>
<dbReference type="GO" id="GO:0000795">
    <property type="term" value="C:synaptonemal complex"/>
    <property type="evidence" value="ECO:0007669"/>
    <property type="project" value="InterPro"/>
</dbReference>